<evidence type="ECO:0000313" key="3">
    <source>
        <dbReference type="Proteomes" id="UP001595850"/>
    </source>
</evidence>
<dbReference type="Proteomes" id="UP001595850">
    <property type="component" value="Unassembled WGS sequence"/>
</dbReference>
<keyword evidence="1" id="KW-0812">Transmembrane</keyword>
<feature type="transmembrane region" description="Helical" evidence="1">
    <location>
        <begin position="25"/>
        <end position="45"/>
    </location>
</feature>
<sequence length="259" mass="26612">MPPVAEDSVFDVDLGPPGRASRRRLVVVLTVVGLIVAAAAGWRLLRPGQEGPAAPARPPASAPAAVALASPAGYHGEAGYPVGFPRTELGAASAAAAALEAAWTLDVEQARQAATLYAPPDQQDAAREAADATTRGWRETLGLPAEGELPEGAALRTETIAVQWHARARDQVQVSLLVRVTATRGGKDPGPEHSSPVAMSVLMVWNPGVRSGAGDWVNTPDPLPTVVPQVALPGTPEFAAAGWRAVTGPAPRTAAPPSE</sequence>
<keyword evidence="1" id="KW-1133">Transmembrane helix</keyword>
<keyword evidence="1" id="KW-0472">Membrane</keyword>
<evidence type="ECO:0000313" key="2">
    <source>
        <dbReference type="EMBL" id="MFC4057153.1"/>
    </source>
</evidence>
<dbReference type="RefSeq" id="WP_377285105.1">
    <property type="nucleotide sequence ID" value="NZ_JBHSBM010000008.1"/>
</dbReference>
<protein>
    <submittedName>
        <fullName evidence="2">Uncharacterized protein</fullName>
    </submittedName>
</protein>
<name>A0ABV8HZ02_9ACTN</name>
<organism evidence="2 3">
    <name type="scientific">Planomonospora corallina</name>
    <dbReference type="NCBI Taxonomy" id="1806052"/>
    <lineage>
        <taxon>Bacteria</taxon>
        <taxon>Bacillati</taxon>
        <taxon>Actinomycetota</taxon>
        <taxon>Actinomycetes</taxon>
        <taxon>Streptosporangiales</taxon>
        <taxon>Streptosporangiaceae</taxon>
        <taxon>Planomonospora</taxon>
    </lineage>
</organism>
<reference evidence="3" key="1">
    <citation type="journal article" date="2019" name="Int. J. Syst. Evol. Microbiol.">
        <title>The Global Catalogue of Microorganisms (GCM) 10K type strain sequencing project: providing services to taxonomists for standard genome sequencing and annotation.</title>
        <authorList>
            <consortium name="The Broad Institute Genomics Platform"/>
            <consortium name="The Broad Institute Genome Sequencing Center for Infectious Disease"/>
            <person name="Wu L."/>
            <person name="Ma J."/>
        </authorList>
    </citation>
    <scope>NUCLEOTIDE SEQUENCE [LARGE SCALE GENOMIC DNA]</scope>
    <source>
        <strain evidence="3">TBRC 4489</strain>
    </source>
</reference>
<dbReference type="EMBL" id="JBHSBM010000008">
    <property type="protein sequence ID" value="MFC4057153.1"/>
    <property type="molecule type" value="Genomic_DNA"/>
</dbReference>
<comment type="caution">
    <text evidence="2">The sequence shown here is derived from an EMBL/GenBank/DDBJ whole genome shotgun (WGS) entry which is preliminary data.</text>
</comment>
<accession>A0ABV8HZ02</accession>
<evidence type="ECO:0000256" key="1">
    <source>
        <dbReference type="SAM" id="Phobius"/>
    </source>
</evidence>
<gene>
    <name evidence="2" type="ORF">ACFOWE_02540</name>
</gene>
<proteinExistence type="predicted"/>
<keyword evidence="3" id="KW-1185">Reference proteome</keyword>